<reference evidence="8 9" key="1">
    <citation type="submission" date="2015-12" db="EMBL/GenBank/DDBJ databases">
        <title>Diversity of Burkholderia near neighbor genomes.</title>
        <authorList>
            <person name="Sahl J."/>
            <person name="Wagner D."/>
            <person name="Keim P."/>
        </authorList>
    </citation>
    <scope>NUCLEOTIDE SEQUENCE [LARGE SCALE GENOMIC DNA]</scope>
    <source>
        <strain evidence="8 9">MSMB0783</strain>
    </source>
</reference>
<feature type="transmembrane region" description="Helical" evidence="6">
    <location>
        <begin position="127"/>
        <end position="146"/>
    </location>
</feature>
<dbReference type="GO" id="GO:0006825">
    <property type="term" value="P:copper ion transport"/>
    <property type="evidence" value="ECO:0007669"/>
    <property type="project" value="InterPro"/>
</dbReference>
<feature type="transmembrane region" description="Helical" evidence="6">
    <location>
        <begin position="56"/>
        <end position="75"/>
    </location>
</feature>
<evidence type="ECO:0000256" key="5">
    <source>
        <dbReference type="ARBA" id="ARBA00023136"/>
    </source>
</evidence>
<keyword evidence="3 6" id="KW-0812">Transmembrane</keyword>
<protein>
    <submittedName>
        <fullName evidence="8">Copper resistance protein CopD</fullName>
    </submittedName>
</protein>
<evidence type="ECO:0000256" key="2">
    <source>
        <dbReference type="ARBA" id="ARBA00022475"/>
    </source>
</evidence>
<keyword evidence="4 6" id="KW-1133">Transmembrane helix</keyword>
<name>A0A1B4LFR6_9BURK</name>
<feature type="transmembrane region" description="Helical" evidence="6">
    <location>
        <begin position="288"/>
        <end position="310"/>
    </location>
</feature>
<evidence type="ECO:0000256" key="4">
    <source>
        <dbReference type="ARBA" id="ARBA00022989"/>
    </source>
</evidence>
<gene>
    <name evidence="8" type="ORF">WJ35_13765</name>
</gene>
<dbReference type="RefSeq" id="WP_069239312.1">
    <property type="nucleotide sequence ID" value="NZ_CP013420.1"/>
</dbReference>
<evidence type="ECO:0000259" key="7">
    <source>
        <dbReference type="Pfam" id="PF05425"/>
    </source>
</evidence>
<dbReference type="EMBL" id="CP013420">
    <property type="protein sequence ID" value="AOJ76020.1"/>
    <property type="molecule type" value="Genomic_DNA"/>
</dbReference>
<evidence type="ECO:0000256" key="1">
    <source>
        <dbReference type="ARBA" id="ARBA00004651"/>
    </source>
</evidence>
<accession>A0A1B4LFR6</accession>
<comment type="subcellular location">
    <subcellularLocation>
        <location evidence="1">Cell membrane</location>
        <topology evidence="1">Multi-pass membrane protein</topology>
    </subcellularLocation>
</comment>
<keyword evidence="2" id="KW-1003">Cell membrane</keyword>
<dbReference type="InterPro" id="IPR032694">
    <property type="entry name" value="CopC/D"/>
</dbReference>
<feature type="transmembrane region" description="Helical" evidence="6">
    <location>
        <begin position="238"/>
        <end position="258"/>
    </location>
</feature>
<proteinExistence type="predicted"/>
<evidence type="ECO:0000256" key="3">
    <source>
        <dbReference type="ARBA" id="ARBA00022692"/>
    </source>
</evidence>
<feature type="transmembrane region" description="Helical" evidence="6">
    <location>
        <begin position="208"/>
        <end position="226"/>
    </location>
</feature>
<feature type="transmembrane region" description="Helical" evidence="6">
    <location>
        <begin position="95"/>
        <end position="120"/>
    </location>
</feature>
<dbReference type="GO" id="GO:0005886">
    <property type="term" value="C:plasma membrane"/>
    <property type="evidence" value="ECO:0007669"/>
    <property type="project" value="UniProtKB-SubCell"/>
</dbReference>
<dbReference type="Pfam" id="PF05425">
    <property type="entry name" value="CopD"/>
    <property type="match status" value="1"/>
</dbReference>
<feature type="transmembrane region" description="Helical" evidence="6">
    <location>
        <begin position="166"/>
        <end position="187"/>
    </location>
</feature>
<dbReference type="AlphaFoldDB" id="A0A1B4LFR6"/>
<feature type="transmembrane region" description="Helical" evidence="6">
    <location>
        <begin position="12"/>
        <end position="35"/>
    </location>
</feature>
<dbReference type="Proteomes" id="UP000243680">
    <property type="component" value="Chromosome 1"/>
</dbReference>
<feature type="domain" description="Copper resistance protein D" evidence="7">
    <location>
        <begin position="198"/>
        <end position="300"/>
    </location>
</feature>
<evidence type="ECO:0000313" key="8">
    <source>
        <dbReference type="EMBL" id="AOJ76020.1"/>
    </source>
</evidence>
<dbReference type="PANTHER" id="PTHR34820">
    <property type="entry name" value="INNER MEMBRANE PROTEIN YEBZ"/>
    <property type="match status" value="1"/>
</dbReference>
<evidence type="ECO:0000256" key="6">
    <source>
        <dbReference type="SAM" id="Phobius"/>
    </source>
</evidence>
<organism evidence="8 9">
    <name type="scientific">Burkholderia ubonensis</name>
    <dbReference type="NCBI Taxonomy" id="101571"/>
    <lineage>
        <taxon>Bacteria</taxon>
        <taxon>Pseudomonadati</taxon>
        <taxon>Pseudomonadota</taxon>
        <taxon>Betaproteobacteria</taxon>
        <taxon>Burkholderiales</taxon>
        <taxon>Burkholderiaceae</taxon>
        <taxon>Burkholderia</taxon>
        <taxon>Burkholderia cepacia complex</taxon>
    </lineage>
</organism>
<evidence type="ECO:0000313" key="9">
    <source>
        <dbReference type="Proteomes" id="UP000243680"/>
    </source>
</evidence>
<keyword evidence="5 6" id="KW-0472">Membrane</keyword>
<sequence length="311" mass="31257">MTRFDSLWIGQVALAALMDAAFATAVGSALLKGWLAKEGARPVIAPSHPAWLRAQHSLMAAAAALLLADLGWLVYEAAAMSGAGLGGAFGAIPTVLAQTHAGFAWSVAFGGAVVLAVVALSRPDGPLAYAVLWLAVIAIAAGKASLGHAIDTGAFSAAVALQTLHLLVTAAWGGLVLAGGLAVLPALGSSVARGALIRIAQRLSRTSIVALAFVLATGALNAARGLGGSLAPLDGSAWGRVLLLKLLLVALALVLGGLNRFSALPRLRRTASTEDAHTFRNILHLEGLTMIGVFIAAAVLAASVPGFAALG</sequence>
<dbReference type="PANTHER" id="PTHR34820:SF4">
    <property type="entry name" value="INNER MEMBRANE PROTEIN YEBZ"/>
    <property type="match status" value="1"/>
</dbReference>
<dbReference type="InterPro" id="IPR008457">
    <property type="entry name" value="Cu-R_CopD_dom"/>
</dbReference>